<evidence type="ECO:0000256" key="4">
    <source>
        <dbReference type="ARBA" id="ARBA00020622"/>
    </source>
</evidence>
<feature type="region of interest" description="Disordered" evidence="10">
    <location>
        <begin position="109"/>
        <end position="144"/>
    </location>
</feature>
<dbReference type="PANTHER" id="PTHR21038:SF2">
    <property type="entry name" value="UAP56-INTERACTING FACTOR"/>
    <property type="match status" value="1"/>
</dbReference>
<organism evidence="11 12">
    <name type="scientific">Cyprinus carpio</name>
    <name type="common">Common carp</name>
    <dbReference type="NCBI Taxonomy" id="7962"/>
    <lineage>
        <taxon>Eukaryota</taxon>
        <taxon>Metazoa</taxon>
        <taxon>Chordata</taxon>
        <taxon>Craniata</taxon>
        <taxon>Vertebrata</taxon>
        <taxon>Euteleostomi</taxon>
        <taxon>Actinopterygii</taxon>
        <taxon>Neopterygii</taxon>
        <taxon>Teleostei</taxon>
        <taxon>Ostariophysi</taxon>
        <taxon>Cypriniformes</taxon>
        <taxon>Cyprinidae</taxon>
        <taxon>Cyprininae</taxon>
        <taxon>Cyprinus</taxon>
    </lineage>
</organism>
<dbReference type="AlphaFoldDB" id="A0A8C2Q7Q7"/>
<feature type="region of interest" description="Disordered" evidence="10">
    <location>
        <begin position="35"/>
        <end position="84"/>
    </location>
</feature>
<feature type="compositionally biased region" description="Polar residues" evidence="10">
    <location>
        <begin position="254"/>
        <end position="297"/>
    </location>
</feature>
<evidence type="ECO:0000313" key="12">
    <source>
        <dbReference type="Proteomes" id="UP000694701"/>
    </source>
</evidence>
<keyword evidence="8" id="KW-0539">Nucleus</keyword>
<evidence type="ECO:0000256" key="7">
    <source>
        <dbReference type="ARBA" id="ARBA00022884"/>
    </source>
</evidence>
<feature type="compositionally biased region" description="Low complexity" evidence="10">
    <location>
        <begin position="114"/>
        <end position="140"/>
    </location>
</feature>
<dbReference type="PANTHER" id="PTHR21038">
    <property type="entry name" value="40-2-3 PROTEIN-RELATED"/>
    <property type="match status" value="1"/>
</dbReference>
<evidence type="ECO:0000256" key="10">
    <source>
        <dbReference type="SAM" id="MobiDB-lite"/>
    </source>
</evidence>
<comment type="subcellular location">
    <subcellularLocation>
        <location evidence="1">Nucleus speckle</location>
    </subcellularLocation>
    <subcellularLocation>
        <location evidence="2">Nucleus</location>
        <location evidence="2">Nucleoplasm</location>
    </subcellularLocation>
</comment>
<sequence>MSTSSFKSAGGGSTDGLDKVDMSLDDIIRLNKKQNQFQAQKSQHRLPVKGRFTQGKKTGPRAGVPPKRGGVVSKSFTRNRKLPPTVARRRGQGVITGLAARRNAALLKGISPLNRPAQNRPPQNRPAQNRPPQNRPAQNRLMPNSAAMNQVWKLILHRRPIMILVNKFRCSFFLYACYHLSQRSQPFVQRRQMQIQRRPNRQMDSQKPQGSVSYRPFRLRRKWNAPTAPQTQREARQATFLFRRGLKIHAQVQKTSFAQPTQRTRSWRTPTNNSGILTVSIDNPTARTQPEPAQSWSLHPVTPARSSPPQEEPERKPPKGVALQFDINSVGKQTGMTLNERFRILKDQRVAAAAQQSSKGGRFVTVA</sequence>
<feature type="region of interest" description="Disordered" evidence="10">
    <location>
        <begin position="1"/>
        <end position="20"/>
    </location>
</feature>
<evidence type="ECO:0000256" key="9">
    <source>
        <dbReference type="ARBA" id="ARBA00030067"/>
    </source>
</evidence>
<evidence type="ECO:0000256" key="2">
    <source>
        <dbReference type="ARBA" id="ARBA00004642"/>
    </source>
</evidence>
<keyword evidence="6" id="KW-0509">mRNA transport</keyword>
<feature type="region of interest" description="Disordered" evidence="10">
    <location>
        <begin position="254"/>
        <end position="321"/>
    </location>
</feature>
<evidence type="ECO:0000256" key="8">
    <source>
        <dbReference type="ARBA" id="ARBA00023242"/>
    </source>
</evidence>
<keyword evidence="7" id="KW-0694">RNA-binding</keyword>
<dbReference type="GO" id="GO:0016607">
    <property type="term" value="C:nuclear speck"/>
    <property type="evidence" value="ECO:0007669"/>
    <property type="project" value="UniProtKB-SubCell"/>
</dbReference>
<evidence type="ECO:0000256" key="3">
    <source>
        <dbReference type="ARBA" id="ARBA00010722"/>
    </source>
</evidence>
<name>A0A8C2Q7Q7_CYPCA</name>
<protein>
    <recommendedName>
        <fullName evidence="4">UAP56-interacting factor</fullName>
    </recommendedName>
    <alternativeName>
        <fullName evidence="9">Forty-two-three domain-containing protein 1</fullName>
    </alternativeName>
</protein>
<keyword evidence="5" id="KW-0813">Transport</keyword>
<dbReference type="Ensembl" id="ENSCCRT00020122744.1">
    <property type="protein sequence ID" value="ENSCCRP00020112457.1"/>
    <property type="gene ID" value="ENSCCRG00020050992.1"/>
</dbReference>
<dbReference type="InterPro" id="IPR009782">
    <property type="entry name" value="FYTTD1"/>
</dbReference>
<evidence type="ECO:0000256" key="1">
    <source>
        <dbReference type="ARBA" id="ARBA00004324"/>
    </source>
</evidence>
<evidence type="ECO:0000256" key="6">
    <source>
        <dbReference type="ARBA" id="ARBA00022816"/>
    </source>
</evidence>
<accession>A0A8C2Q7Q7</accession>
<dbReference type="GO" id="GO:0006406">
    <property type="term" value="P:mRNA export from nucleus"/>
    <property type="evidence" value="ECO:0007669"/>
    <property type="project" value="InterPro"/>
</dbReference>
<evidence type="ECO:0000313" key="11">
    <source>
        <dbReference type="Ensembl" id="ENSCCRP00020112457.1"/>
    </source>
</evidence>
<reference evidence="11" key="1">
    <citation type="submission" date="2025-08" db="UniProtKB">
        <authorList>
            <consortium name="Ensembl"/>
        </authorList>
    </citation>
    <scope>IDENTIFICATION</scope>
</reference>
<comment type="similarity">
    <text evidence="3">Belongs to the UIF family.</text>
</comment>
<proteinExistence type="inferred from homology"/>
<dbReference type="Proteomes" id="UP000694701">
    <property type="component" value="Unplaced"/>
</dbReference>
<dbReference type="GO" id="GO:0003729">
    <property type="term" value="F:mRNA binding"/>
    <property type="evidence" value="ECO:0007669"/>
    <property type="project" value="InterPro"/>
</dbReference>
<evidence type="ECO:0000256" key="5">
    <source>
        <dbReference type="ARBA" id="ARBA00022448"/>
    </source>
</evidence>
<dbReference type="Pfam" id="PF07078">
    <property type="entry name" value="FYTT"/>
    <property type="match status" value="2"/>
</dbReference>